<dbReference type="Gene3D" id="3.50.30.10">
    <property type="entry name" value="Phosphohistidine domain"/>
    <property type="match status" value="1"/>
</dbReference>
<evidence type="ECO:0000256" key="1">
    <source>
        <dbReference type="ARBA" id="ARBA00023239"/>
    </source>
</evidence>
<keyword evidence="1" id="KW-0456">Lyase</keyword>
<dbReference type="Pfam" id="PF01989">
    <property type="entry name" value="AcnX_swivel_put"/>
    <property type="match status" value="1"/>
</dbReference>
<dbReference type="InterPro" id="IPR002840">
    <property type="entry name" value="PMDh-S-like_dom"/>
</dbReference>
<reference evidence="3 4" key="1">
    <citation type="submission" date="2020-08" db="EMBL/GenBank/DDBJ databases">
        <title>Bridging the membrane lipid divide: bacteria of the FCB group superphylum have the potential to synthesize archaeal ether lipids.</title>
        <authorList>
            <person name="Villanueva L."/>
            <person name="Von Meijenfeldt F.A.B."/>
            <person name="Westbye A.B."/>
            <person name="Yadav S."/>
            <person name="Hopmans E.C."/>
            <person name="Dutilh B.E."/>
            <person name="Sinninghe Damste J.S."/>
        </authorList>
    </citation>
    <scope>NUCLEOTIDE SEQUENCE [LARGE SCALE GENOMIC DNA]</scope>
    <source>
        <strain evidence="3">NIOZ-UU27</strain>
    </source>
</reference>
<dbReference type="EMBL" id="JACNJD010000258">
    <property type="protein sequence ID" value="MBC8178135.1"/>
    <property type="molecule type" value="Genomic_DNA"/>
</dbReference>
<dbReference type="AlphaFoldDB" id="A0A8J6N1Q1"/>
<evidence type="ECO:0000313" key="4">
    <source>
        <dbReference type="Proteomes" id="UP000650524"/>
    </source>
</evidence>
<proteinExistence type="predicted"/>
<dbReference type="GO" id="GO:0016829">
    <property type="term" value="F:lyase activity"/>
    <property type="evidence" value="ECO:0007669"/>
    <property type="project" value="UniProtKB-KW"/>
</dbReference>
<evidence type="ECO:0000259" key="2">
    <source>
        <dbReference type="Pfam" id="PF01989"/>
    </source>
</evidence>
<sequence length="145" mass="15587">MEDQKVFKGIARSKGFASGEALVSEQPISWAPFTIPNDTGIISIFEHKLNGQCVKDRIVVYPTVYGSTTGSMGLFFKVKESKVGPKAIICRQVHPIDIGGAIAAEIPAVDSLDADPVDEIQTGDWVEIQADQVGKEAVVTVTRKA</sequence>
<comment type="caution">
    <text evidence="3">The sequence shown here is derived from an EMBL/GenBank/DDBJ whole genome shotgun (WGS) entry which is preliminary data.</text>
</comment>
<gene>
    <name evidence="3" type="ORF">H8E19_12080</name>
</gene>
<evidence type="ECO:0000313" key="3">
    <source>
        <dbReference type="EMBL" id="MBC8178135.1"/>
    </source>
</evidence>
<organism evidence="3 4">
    <name type="scientific">Candidatus Desulfacyla euxinica</name>
    <dbReference type="NCBI Taxonomy" id="2841693"/>
    <lineage>
        <taxon>Bacteria</taxon>
        <taxon>Deltaproteobacteria</taxon>
        <taxon>Candidatus Desulfacyla</taxon>
    </lineage>
</organism>
<dbReference type="SUPFAM" id="SSF52016">
    <property type="entry name" value="LeuD/IlvD-like"/>
    <property type="match status" value="1"/>
</dbReference>
<dbReference type="Proteomes" id="UP000650524">
    <property type="component" value="Unassembled WGS sequence"/>
</dbReference>
<feature type="domain" description="Phosphomevalonate dehydratase small subunit-like" evidence="2">
    <location>
        <begin position="37"/>
        <end position="109"/>
    </location>
</feature>
<protein>
    <submittedName>
        <fullName evidence="3">DUF126 domain-containing protein</fullName>
    </submittedName>
</protein>
<name>A0A8J6N1Q1_9DELT</name>
<accession>A0A8J6N1Q1</accession>